<evidence type="ECO:0000313" key="4">
    <source>
        <dbReference type="Proteomes" id="UP001620626"/>
    </source>
</evidence>
<dbReference type="SUPFAM" id="SSF49899">
    <property type="entry name" value="Concanavalin A-like lectins/glucanases"/>
    <property type="match status" value="2"/>
</dbReference>
<reference evidence="3 4" key="1">
    <citation type="submission" date="2024-10" db="EMBL/GenBank/DDBJ databases">
        <authorList>
            <person name="Kim D."/>
        </authorList>
    </citation>
    <scope>NUCLEOTIDE SEQUENCE [LARGE SCALE GENOMIC DNA]</scope>
    <source>
        <strain evidence="3">BH-2024</strain>
    </source>
</reference>
<keyword evidence="4" id="KW-1185">Reference proteome</keyword>
<dbReference type="CDD" id="cd12885">
    <property type="entry name" value="SPRY_RanBP_like"/>
    <property type="match status" value="2"/>
</dbReference>
<feature type="domain" description="B30.2/SPRY" evidence="2">
    <location>
        <begin position="224"/>
        <end position="412"/>
    </location>
</feature>
<name>A0ABD2LB18_9BILA</name>
<evidence type="ECO:0000313" key="3">
    <source>
        <dbReference type="EMBL" id="KAL3112394.1"/>
    </source>
</evidence>
<dbReference type="InterPro" id="IPR003877">
    <property type="entry name" value="SPRY_dom"/>
</dbReference>
<protein>
    <recommendedName>
        <fullName evidence="2">B30.2/SPRY domain-containing protein</fullName>
    </recommendedName>
</protein>
<comment type="caution">
    <text evidence="3">The sequence shown here is derived from an EMBL/GenBank/DDBJ whole genome shotgun (WGS) entry which is preliminary data.</text>
</comment>
<dbReference type="Gene3D" id="2.60.120.920">
    <property type="match status" value="2"/>
</dbReference>
<dbReference type="PROSITE" id="PS50188">
    <property type="entry name" value="B302_SPRY"/>
    <property type="match status" value="1"/>
</dbReference>
<dbReference type="Proteomes" id="UP001620626">
    <property type="component" value="Unassembled WGS sequence"/>
</dbReference>
<dbReference type="InterPro" id="IPR044736">
    <property type="entry name" value="Gid1/RanBPM/SPLA_SPRY"/>
</dbReference>
<gene>
    <name evidence="3" type="ORF">niasHT_016944</name>
</gene>
<feature type="compositionally biased region" description="Basic and acidic residues" evidence="1">
    <location>
        <begin position="25"/>
        <end position="35"/>
    </location>
</feature>
<dbReference type="EMBL" id="JBICBT010000473">
    <property type="protein sequence ID" value="KAL3112394.1"/>
    <property type="molecule type" value="Genomic_DNA"/>
</dbReference>
<sequence>MKEQNELQAKVVEMEDQQKKKKKQGLKEDEQGKNEQIKAIFERIDDLEKQQQTFTNLCDNFAGNENPLAKIQRMGNFIALLKDRFGNELMKAVHPNDRQNIFENFLHLPTKNCWDANACHNQLRIMDAKTMPLDDDCVGHHWDSYGYESGGNFRTSGSVWLNEGRYAYSRGDIIGCGVNLASRRIIFTHNGRRLDTSDLFLSPSSVGPWFPCISLSEETRIVANFGPNFKFDPTKIAFSNSIEKNCWDATACDNGLEITDKQCLTVHYKEERICWLTVFAKLSILVPNYADFFYFEIKVKNMKEAVLFGFATKENDGKLRGHVRNGPGIFAYESNGTFWASGSVEPNAKFATGSVVGCGINLNNRQLIFTKNGQRIDDDDYRVPSSVGPLFPFVTLFAVGEKIEANFGPKFHFNFDNI</sequence>
<dbReference type="InterPro" id="IPR050618">
    <property type="entry name" value="Ubq-SigPath_Reg"/>
</dbReference>
<dbReference type="InterPro" id="IPR013320">
    <property type="entry name" value="ConA-like_dom_sf"/>
</dbReference>
<evidence type="ECO:0000259" key="2">
    <source>
        <dbReference type="PROSITE" id="PS50188"/>
    </source>
</evidence>
<dbReference type="SMART" id="SM00449">
    <property type="entry name" value="SPRY"/>
    <property type="match status" value="2"/>
</dbReference>
<organism evidence="3 4">
    <name type="scientific">Heterodera trifolii</name>
    <dbReference type="NCBI Taxonomy" id="157864"/>
    <lineage>
        <taxon>Eukaryota</taxon>
        <taxon>Metazoa</taxon>
        <taxon>Ecdysozoa</taxon>
        <taxon>Nematoda</taxon>
        <taxon>Chromadorea</taxon>
        <taxon>Rhabditida</taxon>
        <taxon>Tylenchina</taxon>
        <taxon>Tylenchomorpha</taxon>
        <taxon>Tylenchoidea</taxon>
        <taxon>Heteroderidae</taxon>
        <taxon>Heteroderinae</taxon>
        <taxon>Heterodera</taxon>
    </lineage>
</organism>
<evidence type="ECO:0000256" key="1">
    <source>
        <dbReference type="SAM" id="MobiDB-lite"/>
    </source>
</evidence>
<dbReference type="AlphaFoldDB" id="A0ABD2LB18"/>
<accession>A0ABD2LB18</accession>
<dbReference type="InterPro" id="IPR001870">
    <property type="entry name" value="B30.2/SPRY"/>
</dbReference>
<dbReference type="Pfam" id="PF00622">
    <property type="entry name" value="SPRY"/>
    <property type="match status" value="2"/>
</dbReference>
<proteinExistence type="predicted"/>
<dbReference type="InterPro" id="IPR043136">
    <property type="entry name" value="B30.2/SPRY_sf"/>
</dbReference>
<feature type="region of interest" description="Disordered" evidence="1">
    <location>
        <begin position="1"/>
        <end position="35"/>
    </location>
</feature>
<dbReference type="PANTHER" id="PTHR12864">
    <property type="entry name" value="RAN BINDING PROTEIN 9-RELATED"/>
    <property type="match status" value="1"/>
</dbReference>